<dbReference type="PROSITE" id="PS50977">
    <property type="entry name" value="HTH_TETR_2"/>
    <property type="match status" value="1"/>
</dbReference>
<organism evidence="7 9">
    <name type="scientific">Mycobacterium persicum</name>
    <dbReference type="NCBI Taxonomy" id="1487726"/>
    <lineage>
        <taxon>Bacteria</taxon>
        <taxon>Bacillati</taxon>
        <taxon>Actinomycetota</taxon>
        <taxon>Actinomycetes</taxon>
        <taxon>Mycobacteriales</taxon>
        <taxon>Mycobacteriaceae</taxon>
        <taxon>Mycobacterium</taxon>
    </lineage>
</organism>
<dbReference type="Proteomes" id="UP000271464">
    <property type="component" value="Unassembled WGS sequence"/>
</dbReference>
<dbReference type="InterPro" id="IPR009057">
    <property type="entry name" value="Homeodomain-like_sf"/>
</dbReference>
<comment type="caution">
    <text evidence="7">The sequence shown here is derived from an EMBL/GenBank/DDBJ whole genome shotgun (WGS) entry which is preliminary data.</text>
</comment>
<dbReference type="Gene3D" id="1.10.357.10">
    <property type="entry name" value="Tetracycline Repressor, domain 2"/>
    <property type="match status" value="1"/>
</dbReference>
<evidence type="ECO:0000256" key="3">
    <source>
        <dbReference type="ARBA" id="ARBA00023163"/>
    </source>
</evidence>
<evidence type="ECO:0000256" key="5">
    <source>
        <dbReference type="SAM" id="MobiDB-lite"/>
    </source>
</evidence>
<feature type="DNA-binding region" description="H-T-H motif" evidence="4">
    <location>
        <begin position="35"/>
        <end position="54"/>
    </location>
</feature>
<dbReference type="RefSeq" id="WP_075549822.1">
    <property type="nucleotide sequence ID" value="NZ_LWCM01000151.1"/>
</dbReference>
<dbReference type="InterPro" id="IPR001647">
    <property type="entry name" value="HTH_TetR"/>
</dbReference>
<dbReference type="Pfam" id="PF13305">
    <property type="entry name" value="TetR_C_33"/>
    <property type="match status" value="1"/>
</dbReference>
<dbReference type="EMBL" id="MWQA01000001">
    <property type="protein sequence ID" value="ORC07433.1"/>
    <property type="molecule type" value="Genomic_DNA"/>
</dbReference>
<reference evidence="7 9" key="1">
    <citation type="submission" date="2017-02" db="EMBL/GenBank/DDBJ databases">
        <title>Mycobacterium kansasii genomes.</title>
        <authorList>
            <person name="Borowka P."/>
            <person name="Strapagiel D."/>
            <person name="Marciniak B."/>
            <person name="Lach J."/>
            <person name="Bakula Z."/>
            <person name="Van Ingen J."/>
            <person name="Safianowska A."/>
            <person name="Brzostek A."/>
            <person name="Dziadek J."/>
            <person name="Jagielski T."/>
        </authorList>
    </citation>
    <scope>NUCLEOTIDE SEQUENCE [LARGE SCALE GENOMIC DNA]</scope>
    <source>
        <strain evidence="7 9">12MK</strain>
    </source>
</reference>
<evidence type="ECO:0000313" key="8">
    <source>
        <dbReference type="EMBL" id="VBA30909.1"/>
    </source>
</evidence>
<reference evidence="8 10" key="2">
    <citation type="submission" date="2018-09" db="EMBL/GenBank/DDBJ databases">
        <authorList>
            <person name="Tagini F."/>
        </authorList>
    </citation>
    <scope>NUCLEOTIDE SEQUENCE [LARGE SCALE GENOMIC DNA]</scope>
    <source>
        <strain evidence="8 10">MK4</strain>
    </source>
</reference>
<dbReference type="Proteomes" id="UP000192335">
    <property type="component" value="Unassembled WGS sequence"/>
</dbReference>
<keyword evidence="10" id="KW-1185">Reference proteome</keyword>
<dbReference type="GO" id="GO:0000976">
    <property type="term" value="F:transcription cis-regulatory region binding"/>
    <property type="evidence" value="ECO:0007669"/>
    <property type="project" value="TreeGrafter"/>
</dbReference>
<name>A0A8E2IRW9_9MYCO</name>
<dbReference type="InterPro" id="IPR050109">
    <property type="entry name" value="HTH-type_TetR-like_transc_reg"/>
</dbReference>
<keyword evidence="1" id="KW-0805">Transcription regulation</keyword>
<evidence type="ECO:0000313" key="7">
    <source>
        <dbReference type="EMBL" id="ORC07433.1"/>
    </source>
</evidence>
<dbReference type="OrthoDB" id="4641396at2"/>
<keyword evidence="2 4" id="KW-0238">DNA-binding</keyword>
<evidence type="ECO:0000256" key="4">
    <source>
        <dbReference type="PROSITE-ProRule" id="PRU00335"/>
    </source>
</evidence>
<dbReference type="SUPFAM" id="SSF46689">
    <property type="entry name" value="Homeodomain-like"/>
    <property type="match status" value="1"/>
</dbReference>
<feature type="region of interest" description="Disordered" evidence="5">
    <location>
        <begin position="192"/>
        <end position="214"/>
    </location>
</feature>
<gene>
    <name evidence="8" type="primary">slmA_1</name>
    <name evidence="7" type="ORF">B4U45_13335</name>
    <name evidence="8" type="ORF">LAUMK4_05278</name>
</gene>
<dbReference type="GeneID" id="66598333"/>
<evidence type="ECO:0000313" key="10">
    <source>
        <dbReference type="Proteomes" id="UP000271464"/>
    </source>
</evidence>
<dbReference type="SUPFAM" id="SSF48498">
    <property type="entry name" value="Tetracyclin repressor-like, C-terminal domain"/>
    <property type="match status" value="1"/>
</dbReference>
<dbReference type="InterPro" id="IPR025996">
    <property type="entry name" value="MT1864/Rv1816-like_C"/>
</dbReference>
<dbReference type="PANTHER" id="PTHR30055">
    <property type="entry name" value="HTH-TYPE TRANSCRIPTIONAL REGULATOR RUTR"/>
    <property type="match status" value="1"/>
</dbReference>
<dbReference type="AlphaFoldDB" id="A0A8E2IRW9"/>
<evidence type="ECO:0000313" key="9">
    <source>
        <dbReference type="Proteomes" id="UP000192335"/>
    </source>
</evidence>
<accession>A0A8E2IRW9</accession>
<evidence type="ECO:0000256" key="1">
    <source>
        <dbReference type="ARBA" id="ARBA00023015"/>
    </source>
</evidence>
<dbReference type="PANTHER" id="PTHR30055:SF234">
    <property type="entry name" value="HTH-TYPE TRANSCRIPTIONAL REGULATOR BETI"/>
    <property type="match status" value="1"/>
</dbReference>
<keyword evidence="3" id="KW-0804">Transcription</keyword>
<dbReference type="EMBL" id="UPHM01000146">
    <property type="protein sequence ID" value="VBA30909.1"/>
    <property type="molecule type" value="Genomic_DNA"/>
</dbReference>
<sequence length="214" mass="23994">MAINERRAREHAARRRLIIATARQLAEAEGWEAVTTRRLSEEIEYSQPVLYKHFSGMDHIAEAVAIDGFAELAEVLSCARRGRRTPKATLKRIAHAYIEFAEKNPALYDAMFIRATTLRFADTATPPELSAAFEELRQAITEIADRQDVDTLTEVLWAALHGLVALNRAGRLRPGQHGARVELLISQFTRATHATEPDRRAPPSRRTSRSVADS</sequence>
<dbReference type="GO" id="GO:0003700">
    <property type="term" value="F:DNA-binding transcription factor activity"/>
    <property type="evidence" value="ECO:0007669"/>
    <property type="project" value="TreeGrafter"/>
</dbReference>
<evidence type="ECO:0000259" key="6">
    <source>
        <dbReference type="PROSITE" id="PS50977"/>
    </source>
</evidence>
<proteinExistence type="predicted"/>
<evidence type="ECO:0000256" key="2">
    <source>
        <dbReference type="ARBA" id="ARBA00023125"/>
    </source>
</evidence>
<protein>
    <submittedName>
        <fullName evidence="8">Nucleoid occlusion factor SlmA</fullName>
    </submittedName>
    <submittedName>
        <fullName evidence="7">TetR family transcriptional regulator</fullName>
    </submittedName>
</protein>
<dbReference type="InterPro" id="IPR036271">
    <property type="entry name" value="Tet_transcr_reg_TetR-rel_C_sf"/>
</dbReference>
<dbReference type="Pfam" id="PF00440">
    <property type="entry name" value="TetR_N"/>
    <property type="match status" value="1"/>
</dbReference>
<feature type="domain" description="HTH tetR-type" evidence="6">
    <location>
        <begin position="12"/>
        <end position="72"/>
    </location>
</feature>